<accession>A0A7D5EVW4</accession>
<organism evidence="6 7">
    <name type="scientific">Microbacterium oleivorans</name>
    <dbReference type="NCBI Taxonomy" id="273677"/>
    <lineage>
        <taxon>Bacteria</taxon>
        <taxon>Bacillati</taxon>
        <taxon>Actinomycetota</taxon>
        <taxon>Actinomycetes</taxon>
        <taxon>Micrococcales</taxon>
        <taxon>Microbacteriaceae</taxon>
        <taxon>Microbacterium</taxon>
    </lineage>
</organism>
<dbReference type="SUPFAM" id="SSF46689">
    <property type="entry name" value="Homeodomain-like"/>
    <property type="match status" value="1"/>
</dbReference>
<evidence type="ECO:0000313" key="6">
    <source>
        <dbReference type="EMBL" id="QLD10450.1"/>
    </source>
</evidence>
<proteinExistence type="predicted"/>
<evidence type="ECO:0000256" key="2">
    <source>
        <dbReference type="ARBA" id="ARBA00023125"/>
    </source>
</evidence>
<keyword evidence="2 4" id="KW-0238">DNA-binding</keyword>
<dbReference type="InterPro" id="IPR009057">
    <property type="entry name" value="Homeodomain-like_sf"/>
</dbReference>
<feature type="domain" description="HTH tetR-type" evidence="5">
    <location>
        <begin position="17"/>
        <end position="77"/>
    </location>
</feature>
<keyword evidence="1" id="KW-0805">Transcription regulation</keyword>
<gene>
    <name evidence="6" type="ORF">HW566_00795</name>
</gene>
<protein>
    <submittedName>
        <fullName evidence="6">TetR/AcrR family transcriptional regulator</fullName>
    </submittedName>
</protein>
<evidence type="ECO:0000256" key="4">
    <source>
        <dbReference type="PROSITE-ProRule" id="PRU00335"/>
    </source>
</evidence>
<dbReference type="Pfam" id="PF00440">
    <property type="entry name" value="TetR_N"/>
    <property type="match status" value="1"/>
</dbReference>
<dbReference type="PANTHER" id="PTHR30055">
    <property type="entry name" value="HTH-TYPE TRANSCRIPTIONAL REGULATOR RUTR"/>
    <property type="match status" value="1"/>
</dbReference>
<dbReference type="InterPro" id="IPR001647">
    <property type="entry name" value="HTH_TetR"/>
</dbReference>
<evidence type="ECO:0000259" key="5">
    <source>
        <dbReference type="PROSITE" id="PS50977"/>
    </source>
</evidence>
<dbReference type="PRINTS" id="PR00455">
    <property type="entry name" value="HTHTETR"/>
</dbReference>
<dbReference type="InterPro" id="IPR036271">
    <property type="entry name" value="Tet_transcr_reg_TetR-rel_C_sf"/>
</dbReference>
<dbReference type="InterPro" id="IPR050109">
    <property type="entry name" value="HTH-type_TetR-like_transc_reg"/>
</dbReference>
<evidence type="ECO:0000256" key="3">
    <source>
        <dbReference type="ARBA" id="ARBA00023163"/>
    </source>
</evidence>
<evidence type="ECO:0000256" key="1">
    <source>
        <dbReference type="ARBA" id="ARBA00023015"/>
    </source>
</evidence>
<dbReference type="SUPFAM" id="SSF48498">
    <property type="entry name" value="Tetracyclin repressor-like, C-terminal domain"/>
    <property type="match status" value="1"/>
</dbReference>
<dbReference type="AlphaFoldDB" id="A0A7D5EVW4"/>
<reference evidence="6 7" key="1">
    <citation type="submission" date="2020-06" db="EMBL/GenBank/DDBJ databases">
        <authorList>
            <person name="Jo H."/>
        </authorList>
    </citation>
    <scope>NUCLEOTIDE SEQUENCE [LARGE SCALE GENOMIC DNA]</scope>
    <source>
        <strain evidence="6 7">I46</strain>
    </source>
</reference>
<feature type="DNA-binding region" description="H-T-H motif" evidence="4">
    <location>
        <begin position="40"/>
        <end position="59"/>
    </location>
</feature>
<keyword evidence="3" id="KW-0804">Transcription</keyword>
<dbReference type="GO" id="GO:0003700">
    <property type="term" value="F:DNA-binding transcription factor activity"/>
    <property type="evidence" value="ECO:0007669"/>
    <property type="project" value="TreeGrafter"/>
</dbReference>
<evidence type="ECO:0000313" key="7">
    <source>
        <dbReference type="Proteomes" id="UP000509638"/>
    </source>
</evidence>
<name>A0A7D5EVW4_9MICO</name>
<dbReference type="Gene3D" id="1.10.357.10">
    <property type="entry name" value="Tetracycline Repressor, domain 2"/>
    <property type="match status" value="1"/>
</dbReference>
<dbReference type="Proteomes" id="UP000509638">
    <property type="component" value="Chromosome"/>
</dbReference>
<sequence>MTSTTRTGTRGPYLKTARVRESIVHAAFQTFATDGFRNGSLRDIAVRANMSEAGLLHHFPTKADLLIAVLTYRDEEARAAFGFDPETGIQALGEFVALARFNATISGVVELFCVLAAESTSPRHPAHEYFRERYEHVRWMIERALTVMRLRGDLSDDVDVVAAAARAVGLWDGLQIQWLFDRKSVDIAEELHSYFSSLLRDGIELTPPMV</sequence>
<dbReference type="PROSITE" id="PS50977">
    <property type="entry name" value="HTH_TETR_2"/>
    <property type="match status" value="1"/>
</dbReference>
<dbReference type="EMBL" id="CP058316">
    <property type="protein sequence ID" value="QLD10450.1"/>
    <property type="molecule type" value="Genomic_DNA"/>
</dbReference>
<dbReference type="GO" id="GO:0000976">
    <property type="term" value="F:transcription cis-regulatory region binding"/>
    <property type="evidence" value="ECO:0007669"/>
    <property type="project" value="TreeGrafter"/>
</dbReference>
<dbReference type="PANTHER" id="PTHR30055:SF234">
    <property type="entry name" value="HTH-TYPE TRANSCRIPTIONAL REGULATOR BETI"/>
    <property type="match status" value="1"/>
</dbReference>